<feature type="binding site" evidence="1">
    <location>
        <position position="322"/>
    </location>
    <ligand>
        <name>Mg(2+)</name>
        <dbReference type="ChEBI" id="CHEBI:18420"/>
        <label>1</label>
    </ligand>
</feature>
<feature type="binding site" evidence="1">
    <location>
        <position position="83"/>
    </location>
    <ligand>
        <name>Mg(2+)</name>
        <dbReference type="ChEBI" id="CHEBI:18420"/>
        <label>1</label>
    </ligand>
</feature>
<comment type="cofactor">
    <cofactor evidence="1">
        <name>Mg(2+)</name>
        <dbReference type="ChEBI" id="CHEBI:18420"/>
    </cofactor>
    <text evidence="1">Binds 2 magnesium ions per subunit.</text>
</comment>
<dbReference type="Pfam" id="PF03747">
    <property type="entry name" value="ADP_ribosyl_GH"/>
    <property type="match status" value="1"/>
</dbReference>
<feature type="compositionally biased region" description="Basic residues" evidence="2">
    <location>
        <begin position="413"/>
        <end position="426"/>
    </location>
</feature>
<evidence type="ECO:0008006" key="7">
    <source>
        <dbReference type="Google" id="ProtNLM"/>
    </source>
</evidence>
<gene>
    <name evidence="4" type="ORF">JXQ802_LOCUS44807</name>
    <name evidence="3" type="ORF">PYM288_LOCUS29336</name>
</gene>
<feature type="region of interest" description="Disordered" evidence="2">
    <location>
        <begin position="400"/>
        <end position="429"/>
    </location>
</feature>
<dbReference type="InterPro" id="IPR050792">
    <property type="entry name" value="ADP-ribosylglycohydrolase"/>
</dbReference>
<feature type="binding site" evidence="1">
    <location>
        <position position="84"/>
    </location>
    <ligand>
        <name>Mg(2+)</name>
        <dbReference type="ChEBI" id="CHEBI:18420"/>
        <label>1</label>
    </ligand>
</feature>
<evidence type="ECO:0000256" key="2">
    <source>
        <dbReference type="SAM" id="MobiDB-lite"/>
    </source>
</evidence>
<dbReference type="Proteomes" id="UP000663854">
    <property type="component" value="Unassembled WGS sequence"/>
</dbReference>
<evidence type="ECO:0000256" key="1">
    <source>
        <dbReference type="PIRSR" id="PIRSR605502-1"/>
    </source>
</evidence>
<name>A0A815D7S2_9BILA</name>
<dbReference type="Gene3D" id="1.10.4080.10">
    <property type="entry name" value="ADP-ribosylation/Crystallin J1"/>
    <property type="match status" value="1"/>
</dbReference>
<keyword evidence="1" id="KW-0479">Metal-binding</keyword>
<evidence type="ECO:0000313" key="6">
    <source>
        <dbReference type="Proteomes" id="UP000663870"/>
    </source>
</evidence>
<dbReference type="EMBL" id="CAJNOH010002374">
    <property type="protein sequence ID" value="CAF1289919.1"/>
    <property type="molecule type" value="Genomic_DNA"/>
</dbReference>
<comment type="caution">
    <text evidence="3">The sequence shown here is derived from an EMBL/GenBank/DDBJ whole genome shotgun (WGS) entry which is preliminary data.</text>
</comment>
<dbReference type="SUPFAM" id="SSF101478">
    <property type="entry name" value="ADP-ribosylglycohydrolase"/>
    <property type="match status" value="1"/>
</dbReference>
<reference evidence="3" key="1">
    <citation type="submission" date="2021-02" db="EMBL/GenBank/DDBJ databases">
        <authorList>
            <person name="Nowell W R."/>
        </authorList>
    </citation>
    <scope>NUCLEOTIDE SEQUENCE</scope>
</reference>
<dbReference type="InterPro" id="IPR005502">
    <property type="entry name" value="Ribosyl_crysJ1"/>
</dbReference>
<dbReference type="Proteomes" id="UP000663870">
    <property type="component" value="Unassembled WGS sequence"/>
</dbReference>
<dbReference type="GO" id="GO:0046872">
    <property type="term" value="F:metal ion binding"/>
    <property type="evidence" value="ECO:0007669"/>
    <property type="project" value="UniProtKB-KW"/>
</dbReference>
<dbReference type="InterPro" id="IPR036705">
    <property type="entry name" value="Ribosyl_crysJ1_sf"/>
</dbReference>
<evidence type="ECO:0000313" key="4">
    <source>
        <dbReference type="EMBL" id="CAF1566480.1"/>
    </source>
</evidence>
<dbReference type="AlphaFoldDB" id="A0A815D7S2"/>
<keyword evidence="1" id="KW-0460">Magnesium</keyword>
<feature type="binding site" evidence="1">
    <location>
        <position position="85"/>
    </location>
    <ligand>
        <name>Mg(2+)</name>
        <dbReference type="ChEBI" id="CHEBI:18420"/>
        <label>1</label>
    </ligand>
</feature>
<feature type="binding site" evidence="1">
    <location>
        <position position="320"/>
    </location>
    <ligand>
        <name>Mg(2+)</name>
        <dbReference type="ChEBI" id="CHEBI:18420"/>
        <label>1</label>
    </ligand>
</feature>
<keyword evidence="6" id="KW-1185">Reference proteome</keyword>
<dbReference type="PANTHER" id="PTHR16222:SF12">
    <property type="entry name" value="ADP-RIBOSYLGLYCOHYDROLASE-RELATED"/>
    <property type="match status" value="1"/>
</dbReference>
<dbReference type="EMBL" id="CAJNOL010003540">
    <property type="protein sequence ID" value="CAF1566480.1"/>
    <property type="molecule type" value="Genomic_DNA"/>
</dbReference>
<accession>A0A815D7S2</accession>
<dbReference type="PANTHER" id="PTHR16222">
    <property type="entry name" value="ADP-RIBOSYLGLYCOHYDROLASE"/>
    <property type="match status" value="1"/>
</dbReference>
<evidence type="ECO:0000313" key="3">
    <source>
        <dbReference type="EMBL" id="CAF1289919.1"/>
    </source>
</evidence>
<feature type="binding site" evidence="1">
    <location>
        <position position="323"/>
    </location>
    <ligand>
        <name>Mg(2+)</name>
        <dbReference type="ChEBI" id="CHEBI:18420"/>
        <label>1</label>
    </ligand>
</feature>
<protein>
    <recommendedName>
        <fullName evidence="7">ADP-ribosylglycohydrolase</fullName>
    </recommendedName>
</protein>
<sequence length="445" mass="50055">MSVLQFPSSTEKILPDAIKLVWPPTELQNPAAIEAISGSLVGLAIGDALGASVEFRPQEYLIAHPVRDMKSGGTWGLPAGKWTDDTAMALCLASSLITQKGFNPYDQMVRYKWWYKHGYLSSTGYCFDIGNATRDALEEFNHRQKKLKRYVNCRTESEVDQLSFDIIQRAGFNVNCSRPGVAGNGALMRFAPVPLFFYRTPSLAVELSGESARLTHGDDIAIDACRYYGALIVAAIYGERKETLLSKQFYHQYREWFDRRELHSEILRVADGSFKRLGGYYDGIRSTGYVVNTLEAALWAFWSANSFEEGALNAVNLGGDTDTVAATYGQLAGAYYGYRNIPEAWKRKLYANKLINCIAAWLQVLGRSDINSSEQRLSRSITSPIQLPQPMYMNIPQSRKVESTISEPPQRDPHKKRSRSIPRHPRSGISYWAHLNSRYSGDRKT</sequence>
<evidence type="ECO:0000313" key="5">
    <source>
        <dbReference type="Proteomes" id="UP000663854"/>
    </source>
</evidence>
<proteinExistence type="predicted"/>
<organism evidence="3 5">
    <name type="scientific">Rotaria sordida</name>
    <dbReference type="NCBI Taxonomy" id="392033"/>
    <lineage>
        <taxon>Eukaryota</taxon>
        <taxon>Metazoa</taxon>
        <taxon>Spiralia</taxon>
        <taxon>Gnathifera</taxon>
        <taxon>Rotifera</taxon>
        <taxon>Eurotatoria</taxon>
        <taxon>Bdelloidea</taxon>
        <taxon>Philodinida</taxon>
        <taxon>Philodinidae</taxon>
        <taxon>Rotaria</taxon>
    </lineage>
</organism>